<keyword evidence="4" id="KW-1185">Reference proteome</keyword>
<gene>
    <name evidence="3" type="ORF">GCM10011487_66220</name>
</gene>
<dbReference type="AlphaFoldDB" id="A0A829YP53"/>
<keyword evidence="2" id="KW-0812">Transmembrane</keyword>
<sequence length="88" mass="9265">MAGVGDQGERPRQQSASKFDQHERCGQREGDTQDLAAGASAVVVIMVVAVAVIVRMAMAMAMLVPVLVHGISISRLILCGQTSYLPGL</sequence>
<proteinExistence type="predicted"/>
<name>A0A829YP53_9GAMM</name>
<evidence type="ECO:0000256" key="2">
    <source>
        <dbReference type="SAM" id="Phobius"/>
    </source>
</evidence>
<comment type="caution">
    <text evidence="3">The sequence shown here is derived from an EMBL/GenBank/DDBJ whole genome shotgun (WGS) entry which is preliminary data.</text>
</comment>
<evidence type="ECO:0000313" key="4">
    <source>
        <dbReference type="Proteomes" id="UP000445000"/>
    </source>
</evidence>
<keyword evidence="2" id="KW-1133">Transmembrane helix</keyword>
<evidence type="ECO:0000313" key="3">
    <source>
        <dbReference type="EMBL" id="GFE84622.1"/>
    </source>
</evidence>
<organism evidence="3 4">
    <name type="scientific">Steroidobacter agaridevorans</name>
    <dbReference type="NCBI Taxonomy" id="2695856"/>
    <lineage>
        <taxon>Bacteria</taxon>
        <taxon>Pseudomonadati</taxon>
        <taxon>Pseudomonadota</taxon>
        <taxon>Gammaproteobacteria</taxon>
        <taxon>Steroidobacterales</taxon>
        <taxon>Steroidobacteraceae</taxon>
        <taxon>Steroidobacter</taxon>
    </lineage>
</organism>
<reference evidence="4" key="1">
    <citation type="submission" date="2020-01" db="EMBL/GenBank/DDBJ databases">
        <title>'Steroidobacter agaridevorans' sp. nov., agar-degrading bacteria isolated from rhizosphere soils.</title>
        <authorList>
            <person name="Ikenaga M."/>
            <person name="Kataoka M."/>
            <person name="Murouchi A."/>
            <person name="Katsuragi S."/>
            <person name="Sakai M."/>
        </authorList>
    </citation>
    <scope>NUCLEOTIDE SEQUENCE [LARGE SCALE GENOMIC DNA]</scope>
    <source>
        <strain evidence="4">YU21-B</strain>
    </source>
</reference>
<feature type="region of interest" description="Disordered" evidence="1">
    <location>
        <begin position="1"/>
        <end position="31"/>
    </location>
</feature>
<protein>
    <submittedName>
        <fullName evidence="3">Uncharacterized protein</fullName>
    </submittedName>
</protein>
<keyword evidence="2" id="KW-0472">Membrane</keyword>
<feature type="transmembrane region" description="Helical" evidence="2">
    <location>
        <begin position="41"/>
        <end position="68"/>
    </location>
</feature>
<evidence type="ECO:0000256" key="1">
    <source>
        <dbReference type="SAM" id="MobiDB-lite"/>
    </source>
</evidence>
<feature type="compositionally biased region" description="Basic and acidic residues" evidence="1">
    <location>
        <begin position="19"/>
        <end position="31"/>
    </location>
</feature>
<accession>A0A829YP53</accession>
<dbReference type="EMBL" id="BLJN01000009">
    <property type="protein sequence ID" value="GFE84622.1"/>
    <property type="molecule type" value="Genomic_DNA"/>
</dbReference>
<dbReference type="Proteomes" id="UP000445000">
    <property type="component" value="Unassembled WGS sequence"/>
</dbReference>